<evidence type="ECO:0000256" key="6">
    <source>
        <dbReference type="ARBA" id="ARBA00023014"/>
    </source>
</evidence>
<dbReference type="PANTHER" id="PTHR10134">
    <property type="entry name" value="CYTOCHROME B-C1 COMPLEX SUBUNIT RIESKE, MITOCHONDRIAL"/>
    <property type="match status" value="1"/>
</dbReference>
<comment type="function">
    <text evidence="1">Iron-sulfur subunit of the cytochrome bc1 complex, an essential component of the respiratory electron transport chain required for ATP synthesis. The bc1 complex catalyzes the oxidation of menaquinol and the reduction of cytochrome c in the respiratory chain. The bc1 complex operates through a Q-cycle mechanism that couples electron transfer to generation of the proton gradient that drives ATP synthesis.</text>
</comment>
<comment type="caution">
    <text evidence="12">The sequence shown here is derived from an EMBL/GenBank/DDBJ whole genome shotgun (WGS) entry which is preliminary data.</text>
</comment>
<dbReference type="InterPro" id="IPR036922">
    <property type="entry name" value="Rieske_2Fe-2S_sf"/>
</dbReference>
<dbReference type="EMBL" id="JBHSIS010000020">
    <property type="protein sequence ID" value="MFC4857498.1"/>
    <property type="molecule type" value="Genomic_DNA"/>
</dbReference>
<protein>
    <recommendedName>
        <fullName evidence="2">Cytochrome bc1 complex Rieske iron-sulfur subunit</fullName>
    </recommendedName>
    <alternativeName>
        <fullName evidence="8">Cytochrome bc1 reductase complex subunit QcrA</fullName>
    </alternativeName>
</protein>
<sequence>MTAVEPTTPTNTPTTGPRSRRDVLCGLMVALVAPGALVAACSDGGSSSGGTADGTTGGGATPTGGGGGAQGLAALADVPDGGGLIVDNPAGGKILLARTGDEVKAYNAACTHMGTIVGAPTDGVTVCPSHGSEFDTETGAVKKGPATQPLPTVEVQVEGDQIVLA</sequence>
<keyword evidence="4" id="KW-0479">Metal-binding</keyword>
<evidence type="ECO:0000313" key="13">
    <source>
        <dbReference type="Proteomes" id="UP001595859"/>
    </source>
</evidence>
<keyword evidence="7" id="KW-1015">Disulfide bond</keyword>
<dbReference type="Gene3D" id="2.102.10.10">
    <property type="entry name" value="Rieske [2Fe-2S] iron-sulphur domain"/>
    <property type="match status" value="1"/>
</dbReference>
<dbReference type="InterPro" id="IPR014349">
    <property type="entry name" value="Rieske_Fe-S_prot"/>
</dbReference>
<dbReference type="Pfam" id="PF00355">
    <property type="entry name" value="Rieske"/>
    <property type="match status" value="1"/>
</dbReference>
<feature type="region of interest" description="Disordered" evidence="10">
    <location>
        <begin position="1"/>
        <end position="20"/>
    </location>
</feature>
<dbReference type="SUPFAM" id="SSF50022">
    <property type="entry name" value="ISP domain"/>
    <property type="match status" value="1"/>
</dbReference>
<evidence type="ECO:0000313" key="12">
    <source>
        <dbReference type="EMBL" id="MFC4857498.1"/>
    </source>
</evidence>
<comment type="cofactor">
    <cofactor evidence="9">
        <name>[2Fe-2S] cluster</name>
        <dbReference type="ChEBI" id="CHEBI:190135"/>
    </cofactor>
</comment>
<feature type="domain" description="Rieske" evidence="11">
    <location>
        <begin position="70"/>
        <end position="164"/>
    </location>
</feature>
<dbReference type="InterPro" id="IPR005805">
    <property type="entry name" value="Rieske_Fe-S_prot_C"/>
</dbReference>
<proteinExistence type="predicted"/>
<organism evidence="12 13">
    <name type="scientific">Actinophytocola glycyrrhizae</name>
    <dbReference type="NCBI Taxonomy" id="2044873"/>
    <lineage>
        <taxon>Bacteria</taxon>
        <taxon>Bacillati</taxon>
        <taxon>Actinomycetota</taxon>
        <taxon>Actinomycetes</taxon>
        <taxon>Pseudonocardiales</taxon>
        <taxon>Pseudonocardiaceae</taxon>
    </lineage>
</organism>
<evidence type="ECO:0000256" key="5">
    <source>
        <dbReference type="ARBA" id="ARBA00023004"/>
    </source>
</evidence>
<dbReference type="PRINTS" id="PR00162">
    <property type="entry name" value="RIESKE"/>
</dbReference>
<keyword evidence="13" id="KW-1185">Reference proteome</keyword>
<evidence type="ECO:0000256" key="7">
    <source>
        <dbReference type="ARBA" id="ARBA00023157"/>
    </source>
</evidence>
<name>A0ABV9S6Z5_9PSEU</name>
<feature type="region of interest" description="Disordered" evidence="10">
    <location>
        <begin position="43"/>
        <end position="72"/>
    </location>
</feature>
<gene>
    <name evidence="12" type="ORF">ACFPCV_28715</name>
</gene>
<reference evidence="13" key="1">
    <citation type="journal article" date="2019" name="Int. J. Syst. Evol. Microbiol.">
        <title>The Global Catalogue of Microorganisms (GCM) 10K type strain sequencing project: providing services to taxonomists for standard genome sequencing and annotation.</title>
        <authorList>
            <consortium name="The Broad Institute Genomics Platform"/>
            <consortium name="The Broad Institute Genome Sequencing Center for Infectious Disease"/>
            <person name="Wu L."/>
            <person name="Ma J."/>
        </authorList>
    </citation>
    <scope>NUCLEOTIDE SEQUENCE [LARGE SCALE GENOMIC DNA]</scope>
    <source>
        <strain evidence="13">ZS-22-S1</strain>
    </source>
</reference>
<keyword evidence="3" id="KW-0001">2Fe-2S</keyword>
<dbReference type="PROSITE" id="PS51296">
    <property type="entry name" value="RIESKE"/>
    <property type="match status" value="1"/>
</dbReference>
<keyword evidence="6" id="KW-0411">Iron-sulfur</keyword>
<evidence type="ECO:0000259" key="11">
    <source>
        <dbReference type="PROSITE" id="PS51296"/>
    </source>
</evidence>
<feature type="compositionally biased region" description="Gly residues" evidence="10">
    <location>
        <begin position="46"/>
        <end position="70"/>
    </location>
</feature>
<evidence type="ECO:0000256" key="9">
    <source>
        <dbReference type="ARBA" id="ARBA00034078"/>
    </source>
</evidence>
<evidence type="ECO:0000256" key="2">
    <source>
        <dbReference type="ARBA" id="ARBA00015816"/>
    </source>
</evidence>
<evidence type="ECO:0000256" key="4">
    <source>
        <dbReference type="ARBA" id="ARBA00022723"/>
    </source>
</evidence>
<evidence type="ECO:0000256" key="3">
    <source>
        <dbReference type="ARBA" id="ARBA00022714"/>
    </source>
</evidence>
<feature type="compositionally biased region" description="Low complexity" evidence="10">
    <location>
        <begin position="1"/>
        <end position="17"/>
    </location>
</feature>
<evidence type="ECO:0000256" key="10">
    <source>
        <dbReference type="SAM" id="MobiDB-lite"/>
    </source>
</evidence>
<keyword evidence="5" id="KW-0408">Iron</keyword>
<dbReference type="InterPro" id="IPR017941">
    <property type="entry name" value="Rieske_2Fe-2S"/>
</dbReference>
<evidence type="ECO:0000256" key="8">
    <source>
        <dbReference type="ARBA" id="ARBA00029586"/>
    </source>
</evidence>
<evidence type="ECO:0000256" key="1">
    <source>
        <dbReference type="ARBA" id="ARBA00002494"/>
    </source>
</evidence>
<dbReference type="Proteomes" id="UP001595859">
    <property type="component" value="Unassembled WGS sequence"/>
</dbReference>
<dbReference type="RefSeq" id="WP_378059496.1">
    <property type="nucleotide sequence ID" value="NZ_JBHSIS010000020.1"/>
</dbReference>
<dbReference type="CDD" id="cd03467">
    <property type="entry name" value="Rieske"/>
    <property type="match status" value="1"/>
</dbReference>
<accession>A0ABV9S6Z5</accession>